<evidence type="ECO:0008006" key="4">
    <source>
        <dbReference type="Google" id="ProtNLM"/>
    </source>
</evidence>
<feature type="transmembrane region" description="Helical" evidence="1">
    <location>
        <begin position="124"/>
        <end position="141"/>
    </location>
</feature>
<feature type="transmembrane region" description="Helical" evidence="1">
    <location>
        <begin position="34"/>
        <end position="52"/>
    </location>
</feature>
<evidence type="ECO:0000313" key="3">
    <source>
        <dbReference type="Proteomes" id="UP001198862"/>
    </source>
</evidence>
<keyword evidence="1" id="KW-0812">Transmembrane</keyword>
<feature type="transmembrane region" description="Helical" evidence="1">
    <location>
        <begin position="255"/>
        <end position="276"/>
    </location>
</feature>
<sequence>MSGHVLAIALGNSLLWSIYLLLTRHVVSGAQLDAWAYTLVQLLSAGLVLLWVGRRTPGSWADLLLPWTVCYAFMRVIINGCTAAAIVWLAVTQSTLISTVSVLIGAGTGWALTRQAPARHDWPGLALLAVGIAAFVAALASETAWRGVAWLLASEAVAVAASWMIAYHPRNQANDPAARSRFTGEILVAASLALILVWTLAGLAGAMASPWAGGGDAFGRIELWLYAILAGLLFRAPGTWLGFWTINHSGVQTYLIALTAMPFFAIALEAILAHAGWLTPASLTMPEWLAAGVILAGAIWLIVVRVKTPTPS</sequence>
<feature type="transmembrane region" description="Helical" evidence="1">
    <location>
        <begin position="64"/>
        <end position="89"/>
    </location>
</feature>
<dbReference type="Proteomes" id="UP001198862">
    <property type="component" value="Unassembled WGS sequence"/>
</dbReference>
<evidence type="ECO:0000313" key="2">
    <source>
        <dbReference type="EMBL" id="MCC8431904.1"/>
    </source>
</evidence>
<name>A0ABS8L0N6_9HYPH</name>
<feature type="transmembrane region" description="Helical" evidence="1">
    <location>
        <begin position="223"/>
        <end position="243"/>
    </location>
</feature>
<reference evidence="2 3" key="1">
    <citation type="submission" date="2021-11" db="EMBL/GenBank/DDBJ databases">
        <authorList>
            <person name="Lee D.-H."/>
            <person name="Kim S.-B."/>
        </authorList>
    </citation>
    <scope>NUCLEOTIDE SEQUENCE [LARGE SCALE GENOMIC DNA]</scope>
    <source>
        <strain evidence="2 3">KCTC 52223</strain>
    </source>
</reference>
<keyword evidence="1" id="KW-0472">Membrane</keyword>
<protein>
    <recommendedName>
        <fullName evidence="4">EamA domain-containing protein</fullName>
    </recommendedName>
</protein>
<feature type="transmembrane region" description="Helical" evidence="1">
    <location>
        <begin position="5"/>
        <end position="22"/>
    </location>
</feature>
<evidence type="ECO:0000256" key="1">
    <source>
        <dbReference type="SAM" id="Phobius"/>
    </source>
</evidence>
<keyword evidence="1" id="KW-1133">Transmembrane helix</keyword>
<keyword evidence="3" id="KW-1185">Reference proteome</keyword>
<proteinExistence type="predicted"/>
<organism evidence="2 3">
    <name type="scientific">Reyranella aquatilis</name>
    <dbReference type="NCBI Taxonomy" id="2035356"/>
    <lineage>
        <taxon>Bacteria</taxon>
        <taxon>Pseudomonadati</taxon>
        <taxon>Pseudomonadota</taxon>
        <taxon>Alphaproteobacteria</taxon>
        <taxon>Hyphomicrobiales</taxon>
        <taxon>Reyranellaceae</taxon>
        <taxon>Reyranella</taxon>
    </lineage>
</organism>
<feature type="transmembrane region" description="Helical" evidence="1">
    <location>
        <begin position="288"/>
        <end position="306"/>
    </location>
</feature>
<gene>
    <name evidence="2" type="ORF">LJ725_23265</name>
</gene>
<accession>A0ABS8L0N6</accession>
<dbReference type="EMBL" id="JAJISD010000012">
    <property type="protein sequence ID" value="MCC8431904.1"/>
    <property type="molecule type" value="Genomic_DNA"/>
</dbReference>
<feature type="transmembrane region" description="Helical" evidence="1">
    <location>
        <begin position="186"/>
        <end position="211"/>
    </location>
</feature>
<feature type="transmembrane region" description="Helical" evidence="1">
    <location>
        <begin position="147"/>
        <end position="166"/>
    </location>
</feature>
<dbReference type="RefSeq" id="WP_230553329.1">
    <property type="nucleotide sequence ID" value="NZ_JAJISD010000012.1"/>
</dbReference>
<comment type="caution">
    <text evidence="2">The sequence shown here is derived from an EMBL/GenBank/DDBJ whole genome shotgun (WGS) entry which is preliminary data.</text>
</comment>